<evidence type="ECO:0000313" key="3">
    <source>
        <dbReference type="Proteomes" id="UP001597180"/>
    </source>
</evidence>
<evidence type="ECO:0000313" key="2">
    <source>
        <dbReference type="EMBL" id="MFD1225503.1"/>
    </source>
</evidence>
<proteinExistence type="predicted"/>
<organism evidence="2 3">
    <name type="scientific">Paenibacillus vulneris</name>
    <dbReference type="NCBI Taxonomy" id="1133364"/>
    <lineage>
        <taxon>Bacteria</taxon>
        <taxon>Bacillati</taxon>
        <taxon>Bacillota</taxon>
        <taxon>Bacilli</taxon>
        <taxon>Bacillales</taxon>
        <taxon>Paenibacillaceae</taxon>
        <taxon>Paenibacillus</taxon>
    </lineage>
</organism>
<sequence>MKKLAGNGLWESSRMMLPQHRERSVQQNNQASRMTRPELTEEEQQELFGRLKASLVNTIEVTITVYKENGYEKYTGIVGGLDPRYYLVKLEWLGDWKLIEFKDIVGVEMHAQGY</sequence>
<comment type="caution">
    <text evidence="2">The sequence shown here is derived from an EMBL/GenBank/DDBJ whole genome shotgun (WGS) entry which is preliminary data.</text>
</comment>
<protein>
    <submittedName>
        <fullName evidence="2">YolD-like family protein</fullName>
    </submittedName>
</protein>
<accession>A0ABW3UX61</accession>
<reference evidence="3" key="1">
    <citation type="journal article" date="2019" name="Int. J. Syst. Evol. Microbiol.">
        <title>The Global Catalogue of Microorganisms (GCM) 10K type strain sequencing project: providing services to taxonomists for standard genome sequencing and annotation.</title>
        <authorList>
            <consortium name="The Broad Institute Genomics Platform"/>
            <consortium name="The Broad Institute Genome Sequencing Center for Infectious Disease"/>
            <person name="Wu L."/>
            <person name="Ma J."/>
        </authorList>
    </citation>
    <scope>NUCLEOTIDE SEQUENCE [LARGE SCALE GENOMIC DNA]</scope>
    <source>
        <strain evidence="3">CCUG 53270</strain>
    </source>
</reference>
<evidence type="ECO:0000256" key="1">
    <source>
        <dbReference type="SAM" id="MobiDB-lite"/>
    </source>
</evidence>
<dbReference type="Pfam" id="PF08863">
    <property type="entry name" value="YolD"/>
    <property type="match status" value="1"/>
</dbReference>
<dbReference type="InterPro" id="IPR014962">
    <property type="entry name" value="YolD"/>
</dbReference>
<dbReference type="EMBL" id="JBHTLU010000065">
    <property type="protein sequence ID" value="MFD1225503.1"/>
    <property type="molecule type" value="Genomic_DNA"/>
</dbReference>
<dbReference type="RefSeq" id="WP_345585108.1">
    <property type="nucleotide sequence ID" value="NZ_BAABJG010000002.1"/>
</dbReference>
<dbReference type="Proteomes" id="UP001597180">
    <property type="component" value="Unassembled WGS sequence"/>
</dbReference>
<name>A0ABW3UX61_9BACL</name>
<keyword evidence="3" id="KW-1185">Reference proteome</keyword>
<feature type="region of interest" description="Disordered" evidence="1">
    <location>
        <begin position="1"/>
        <end position="39"/>
    </location>
</feature>
<gene>
    <name evidence="2" type="ORF">ACFQ4B_36045</name>
</gene>